<dbReference type="EMBL" id="CP059572">
    <property type="protein sequence ID" value="QXJ24185.1"/>
    <property type="molecule type" value="Genomic_DNA"/>
</dbReference>
<feature type="compositionally biased region" description="Basic and acidic residues" evidence="1">
    <location>
        <begin position="110"/>
        <end position="122"/>
    </location>
</feature>
<feature type="compositionally biased region" description="Gly residues" evidence="1">
    <location>
        <begin position="8"/>
        <end position="22"/>
    </location>
</feature>
<reference evidence="2" key="1">
    <citation type="submission" date="2020-07" db="EMBL/GenBank/DDBJ databases">
        <authorList>
            <person name="Tarantini F.S."/>
            <person name="Hong K.W."/>
            <person name="Chan K.G."/>
        </authorList>
    </citation>
    <scope>NUCLEOTIDE SEQUENCE</scope>
    <source>
        <strain evidence="2">32-07</strain>
    </source>
</reference>
<feature type="region of interest" description="Disordered" evidence="1">
    <location>
        <begin position="1"/>
        <end position="37"/>
    </location>
</feature>
<gene>
    <name evidence="2" type="ORF">AGRA3207_005457</name>
</gene>
<accession>A0ABX8QZK3</accession>
<dbReference type="RefSeq" id="WP_231329885.1">
    <property type="nucleotide sequence ID" value="NZ_CP059572.1"/>
</dbReference>
<feature type="region of interest" description="Disordered" evidence="1">
    <location>
        <begin position="110"/>
        <end position="132"/>
    </location>
</feature>
<proteinExistence type="predicted"/>
<protein>
    <submittedName>
        <fullName evidence="2">Uncharacterized protein</fullName>
    </submittedName>
</protein>
<evidence type="ECO:0000313" key="2">
    <source>
        <dbReference type="EMBL" id="QXJ24185.1"/>
    </source>
</evidence>
<dbReference type="Proteomes" id="UP001049518">
    <property type="component" value="Chromosome"/>
</dbReference>
<sequence>MADAAAERGGGQVPAGGQGHQGAVGVPGPPLGQRPRQALRDDLGVGRVVPEAQQAVGVGVLAGPSGVELAAGQPGGDRRGATQGARADGAGRRGVVVDALPGLAARADQRDVAGELSGDRAPFRGAGGADGAGQAVGVAGVDEARDLGPGRAGSVGVRDGLGRLGGCVHGWARHAGHARGRL</sequence>
<evidence type="ECO:0000256" key="1">
    <source>
        <dbReference type="SAM" id="MobiDB-lite"/>
    </source>
</evidence>
<name>A0ABX8QZK3_9ACTN</name>
<keyword evidence="3" id="KW-1185">Reference proteome</keyword>
<organism evidence="2 3">
    <name type="scientific">Actinomadura graeca</name>
    <dbReference type="NCBI Taxonomy" id="2750812"/>
    <lineage>
        <taxon>Bacteria</taxon>
        <taxon>Bacillati</taxon>
        <taxon>Actinomycetota</taxon>
        <taxon>Actinomycetes</taxon>
        <taxon>Streptosporangiales</taxon>
        <taxon>Thermomonosporaceae</taxon>
        <taxon>Actinomadura</taxon>
    </lineage>
</organism>
<evidence type="ECO:0000313" key="3">
    <source>
        <dbReference type="Proteomes" id="UP001049518"/>
    </source>
</evidence>
<feature type="region of interest" description="Disordered" evidence="1">
    <location>
        <begin position="69"/>
        <end position="93"/>
    </location>
</feature>
<feature type="compositionally biased region" description="Low complexity" evidence="1">
    <location>
        <begin position="81"/>
        <end position="93"/>
    </location>
</feature>